<dbReference type="Pfam" id="PF04978">
    <property type="entry name" value="MST"/>
    <property type="match status" value="1"/>
</dbReference>
<name>A0A0K0XAA0_MYCGD</name>
<organism evidence="1 2">
    <name type="scientific">Mycolicibacterium goodii</name>
    <name type="common">Mycobacterium goodii</name>
    <dbReference type="NCBI Taxonomy" id="134601"/>
    <lineage>
        <taxon>Bacteria</taxon>
        <taxon>Bacillati</taxon>
        <taxon>Actinomycetota</taxon>
        <taxon>Actinomycetes</taxon>
        <taxon>Mycobacteriales</taxon>
        <taxon>Mycobacteriaceae</taxon>
        <taxon>Mycolicibacterium</taxon>
    </lineage>
</organism>
<protein>
    <submittedName>
        <fullName evidence="1">Mini-circle protein</fullName>
    </submittedName>
</protein>
<dbReference type="InterPro" id="IPR034660">
    <property type="entry name" value="DinB/YfiT-like"/>
</dbReference>
<dbReference type="STRING" id="134601.AFA91_23185"/>
<dbReference type="PATRIC" id="fig|134601.6.peg.4785"/>
<dbReference type="EMBL" id="CP012150">
    <property type="protein sequence ID" value="AKS34315.1"/>
    <property type="molecule type" value="Genomic_DNA"/>
</dbReference>
<gene>
    <name evidence="1" type="ORF">AFA91_23185</name>
</gene>
<dbReference type="InterPro" id="IPR007061">
    <property type="entry name" value="MST-like"/>
</dbReference>
<dbReference type="OrthoDB" id="4548523at2"/>
<dbReference type="SUPFAM" id="SSF109854">
    <property type="entry name" value="DinB/YfiT-like putative metalloenzymes"/>
    <property type="match status" value="1"/>
</dbReference>
<evidence type="ECO:0000313" key="1">
    <source>
        <dbReference type="EMBL" id="AKS34315.1"/>
    </source>
</evidence>
<dbReference type="KEGG" id="mgo:AFA91_23185"/>
<evidence type="ECO:0000313" key="2">
    <source>
        <dbReference type="Proteomes" id="UP000062255"/>
    </source>
</evidence>
<dbReference type="AlphaFoldDB" id="A0A0K0XAA0"/>
<sequence length="166" mass="18601">MTTWSIPQTTTGTERRLLESMLDRNRTELINTARGLSEEDARARLVESMTTPIGLLKHAATAERIWFHHLLGGLSQEECDGGTTGGDPSFTVADSETLADVITEFETVSRLSRTIAAQFDLDETRTHPHIGEVNLRFIYLLAIEDFARHAGHGDILREQLRQSGRR</sequence>
<dbReference type="RefSeq" id="WP_049746769.1">
    <property type="nucleotide sequence ID" value="NZ_CP012150.1"/>
</dbReference>
<accession>A0A0K0XAA0</accession>
<dbReference type="Gene3D" id="1.20.120.450">
    <property type="entry name" value="dinb family like domain"/>
    <property type="match status" value="1"/>
</dbReference>
<dbReference type="Proteomes" id="UP000062255">
    <property type="component" value="Chromosome"/>
</dbReference>
<reference evidence="1 2" key="1">
    <citation type="submission" date="2015-07" db="EMBL/GenBank/DDBJ databases">
        <title>Complete genome sequence of Mycobacterium goodii X7B, a facultative thermophilic biodesulfurizing bacterium.</title>
        <authorList>
            <person name="Yu B."/>
            <person name="Li F."/>
            <person name="Xu P."/>
        </authorList>
    </citation>
    <scope>NUCLEOTIDE SEQUENCE [LARGE SCALE GENOMIC DNA]</scope>
    <source>
        <strain evidence="1 2">X7B</strain>
    </source>
</reference>
<proteinExistence type="predicted"/>